<dbReference type="GO" id="GO:0006122">
    <property type="term" value="P:mitochondrial electron transport, ubiquinol to cytochrome c"/>
    <property type="evidence" value="ECO:0007669"/>
    <property type="project" value="UniProtKB-UniRule"/>
</dbReference>
<dbReference type="OrthoDB" id="6683853at2759"/>
<evidence type="ECO:0000256" key="5">
    <source>
        <dbReference type="ARBA" id="ARBA00022692"/>
    </source>
</evidence>
<comment type="similarity">
    <text evidence="2 11">Belongs to the UQCRQ/QCR8 family.</text>
</comment>
<evidence type="ECO:0000256" key="1">
    <source>
        <dbReference type="ARBA" id="ARBA00004434"/>
    </source>
</evidence>
<evidence type="ECO:0000256" key="4">
    <source>
        <dbReference type="ARBA" id="ARBA00022660"/>
    </source>
</evidence>
<protein>
    <recommendedName>
        <fullName evidence="11">Cytochrome b-c1 complex subunit 8</fullName>
    </recommendedName>
    <alternativeName>
        <fullName evidence="11">Complex III subunit 8</fullName>
    </alternativeName>
</protein>
<dbReference type="InterPro" id="IPR036642">
    <property type="entry name" value="Cyt_bc1_su8_sf"/>
</dbReference>
<accession>A0A8K0AJ01</accession>
<name>A0A8K0AJ01_ANDGO</name>
<evidence type="ECO:0000256" key="7">
    <source>
        <dbReference type="ARBA" id="ARBA00022982"/>
    </source>
</evidence>
<keyword evidence="13" id="KW-1185">Reference proteome</keyword>
<proteinExistence type="inferred from homology"/>
<sequence length="73" mass="8236">MGGPPQFEKNVITYHISSAEQKLFKGFLSTAFSKITGKVRRNFFDVAPAVALGVATYYFTVKKYHDIHVSHRS</sequence>
<keyword evidence="3 11" id="KW-0813">Transport</keyword>
<keyword evidence="8" id="KW-1133">Transmembrane helix</keyword>
<evidence type="ECO:0000256" key="11">
    <source>
        <dbReference type="RuleBase" id="RU368118"/>
    </source>
</evidence>
<comment type="subcellular location">
    <subcellularLocation>
        <location evidence="1 11">Mitochondrion inner membrane</location>
        <topology evidence="1 11">Single-pass membrane protein</topology>
    </subcellularLocation>
</comment>
<evidence type="ECO:0000256" key="10">
    <source>
        <dbReference type="ARBA" id="ARBA00023136"/>
    </source>
</evidence>
<dbReference type="InterPro" id="IPR004205">
    <property type="entry name" value="Cyt_bc1_su8"/>
</dbReference>
<reference evidence="12" key="1">
    <citation type="submission" date="2019-09" db="EMBL/GenBank/DDBJ databases">
        <title>The Mitochondrial Proteome of the Jakobid, Andalucia godoyi, a Protist With the Most Gene-Rich and Bacteria-Like Mitochondrial Genome.</title>
        <authorList>
            <person name="Gray M.W."/>
            <person name="Burger G."/>
            <person name="Derelle R."/>
            <person name="Klimes V."/>
            <person name="Leger M."/>
            <person name="Sarrasin M."/>
            <person name="Vlcek C."/>
            <person name="Roger A.J."/>
            <person name="Elias M."/>
            <person name="Lang B.F."/>
        </authorList>
    </citation>
    <scope>NUCLEOTIDE SEQUENCE</scope>
    <source>
        <strain evidence="12">And28</strain>
    </source>
</reference>
<evidence type="ECO:0000313" key="12">
    <source>
        <dbReference type="EMBL" id="KAF0852822.1"/>
    </source>
</evidence>
<dbReference type="Gene3D" id="1.20.5.210">
    <property type="entry name" value="Cytochrome b-c1 complex subunit 8"/>
    <property type="match status" value="1"/>
</dbReference>
<comment type="function">
    <text evidence="11">Component of the ubiquinol-cytochrome c oxidoreductase, a multisubunit transmembrane complex that is part of the mitochondrial electron transport chain which drives oxidative phosphorylation. The complex plays an important role in the uptake of multiple carbon sources present in different host niches.</text>
</comment>
<evidence type="ECO:0000313" key="13">
    <source>
        <dbReference type="Proteomes" id="UP000799049"/>
    </source>
</evidence>
<dbReference type="Proteomes" id="UP000799049">
    <property type="component" value="Unassembled WGS sequence"/>
</dbReference>
<keyword evidence="5" id="KW-0812">Transmembrane</keyword>
<dbReference type="GO" id="GO:0005743">
    <property type="term" value="C:mitochondrial inner membrane"/>
    <property type="evidence" value="ECO:0007669"/>
    <property type="project" value="UniProtKB-SubCell"/>
</dbReference>
<organism evidence="12 13">
    <name type="scientific">Andalucia godoyi</name>
    <name type="common">Flagellate</name>
    <dbReference type="NCBI Taxonomy" id="505711"/>
    <lineage>
        <taxon>Eukaryota</taxon>
        <taxon>Discoba</taxon>
        <taxon>Jakobida</taxon>
        <taxon>Andalucina</taxon>
        <taxon>Andaluciidae</taxon>
        <taxon>Andalucia</taxon>
    </lineage>
</organism>
<comment type="caution">
    <text evidence="12">The sequence shown here is derived from an EMBL/GenBank/DDBJ whole genome shotgun (WGS) entry which is preliminary data.</text>
</comment>
<evidence type="ECO:0000256" key="6">
    <source>
        <dbReference type="ARBA" id="ARBA00022792"/>
    </source>
</evidence>
<dbReference type="Pfam" id="PF02939">
    <property type="entry name" value="UcrQ"/>
    <property type="match status" value="1"/>
</dbReference>
<evidence type="ECO:0000256" key="9">
    <source>
        <dbReference type="ARBA" id="ARBA00023128"/>
    </source>
</evidence>
<evidence type="ECO:0000256" key="3">
    <source>
        <dbReference type="ARBA" id="ARBA00022448"/>
    </source>
</evidence>
<evidence type="ECO:0000256" key="2">
    <source>
        <dbReference type="ARBA" id="ARBA00007668"/>
    </source>
</evidence>
<keyword evidence="7 11" id="KW-0249">Electron transport</keyword>
<keyword evidence="9 11" id="KW-0496">Mitochondrion</keyword>
<gene>
    <name evidence="12" type="ORF">ANDGO_04410</name>
</gene>
<keyword evidence="6 11" id="KW-0999">Mitochondrion inner membrane</keyword>
<keyword evidence="10" id="KW-0472">Membrane</keyword>
<keyword evidence="4 11" id="KW-0679">Respiratory chain</keyword>
<evidence type="ECO:0000256" key="8">
    <source>
        <dbReference type="ARBA" id="ARBA00022989"/>
    </source>
</evidence>
<dbReference type="SUPFAM" id="SSF81508">
    <property type="entry name" value="Ubiquinone-binding protein QP-C of cytochrome bc1 complex (Ubiquinol-cytochrome c reductase)"/>
    <property type="match status" value="1"/>
</dbReference>
<dbReference type="AlphaFoldDB" id="A0A8K0AJ01"/>
<dbReference type="EMBL" id="VRVR01000014">
    <property type="protein sequence ID" value="KAF0852822.1"/>
    <property type="molecule type" value="Genomic_DNA"/>
</dbReference>
<dbReference type="GO" id="GO:0045275">
    <property type="term" value="C:respiratory chain complex III"/>
    <property type="evidence" value="ECO:0007669"/>
    <property type="project" value="UniProtKB-UniRule"/>
</dbReference>